<feature type="compositionally biased region" description="Basic residues" evidence="1">
    <location>
        <begin position="79"/>
        <end position="94"/>
    </location>
</feature>
<feature type="compositionally biased region" description="Polar residues" evidence="1">
    <location>
        <begin position="100"/>
        <end position="109"/>
    </location>
</feature>
<protein>
    <submittedName>
        <fullName evidence="2">Uncharacterized protein</fullName>
    </submittedName>
</protein>
<dbReference type="AlphaFoldDB" id="A0A7S3P7E4"/>
<dbReference type="EMBL" id="HBIM01009412">
    <property type="protein sequence ID" value="CAE0410511.1"/>
    <property type="molecule type" value="Transcribed_RNA"/>
</dbReference>
<reference evidence="2" key="1">
    <citation type="submission" date="2021-01" db="EMBL/GenBank/DDBJ databases">
        <authorList>
            <person name="Corre E."/>
            <person name="Pelletier E."/>
            <person name="Niang G."/>
            <person name="Scheremetjew M."/>
            <person name="Finn R."/>
            <person name="Kale V."/>
            <person name="Holt S."/>
            <person name="Cochrane G."/>
            <person name="Meng A."/>
            <person name="Brown T."/>
            <person name="Cohen L."/>
        </authorList>
    </citation>
    <scope>NUCLEOTIDE SEQUENCE</scope>
    <source>
        <strain evidence="2">CCMP127</strain>
    </source>
</reference>
<proteinExistence type="predicted"/>
<feature type="compositionally biased region" description="Basic and acidic residues" evidence="1">
    <location>
        <begin position="44"/>
        <end position="54"/>
    </location>
</feature>
<feature type="region of interest" description="Disordered" evidence="1">
    <location>
        <begin position="206"/>
        <end position="243"/>
    </location>
</feature>
<feature type="compositionally biased region" description="Low complexity" evidence="1">
    <location>
        <begin position="217"/>
        <end position="228"/>
    </location>
</feature>
<feature type="compositionally biased region" description="Low complexity" evidence="1">
    <location>
        <begin position="22"/>
        <end position="32"/>
    </location>
</feature>
<feature type="compositionally biased region" description="Low complexity" evidence="1">
    <location>
        <begin position="133"/>
        <end position="147"/>
    </location>
</feature>
<feature type="region of interest" description="Disordered" evidence="1">
    <location>
        <begin position="73"/>
        <end position="147"/>
    </location>
</feature>
<evidence type="ECO:0000256" key="1">
    <source>
        <dbReference type="SAM" id="MobiDB-lite"/>
    </source>
</evidence>
<evidence type="ECO:0000313" key="2">
    <source>
        <dbReference type="EMBL" id="CAE0410511.1"/>
    </source>
</evidence>
<organism evidence="2">
    <name type="scientific">Amphora coffeiformis</name>
    <dbReference type="NCBI Taxonomy" id="265554"/>
    <lineage>
        <taxon>Eukaryota</taxon>
        <taxon>Sar</taxon>
        <taxon>Stramenopiles</taxon>
        <taxon>Ochrophyta</taxon>
        <taxon>Bacillariophyta</taxon>
        <taxon>Bacillariophyceae</taxon>
        <taxon>Bacillariophycidae</taxon>
        <taxon>Thalassiophysales</taxon>
        <taxon>Catenulaceae</taxon>
        <taxon>Amphora</taxon>
    </lineage>
</organism>
<feature type="region of interest" description="Disordered" evidence="1">
    <location>
        <begin position="1"/>
        <end position="60"/>
    </location>
</feature>
<accession>A0A7S3P7E4</accession>
<name>A0A7S3P7E4_9STRA</name>
<gene>
    <name evidence="2" type="ORF">ACOF00016_LOCUS7968</name>
</gene>
<sequence length="243" mass="27435">MCHQLQHKGMAILGKRSPTSPPQQQQTQTSSSVALESPPSPKRVRFDQSADNHDAVVSSVRASSPLAQVISKVHLRAEQRRKRHQHRPARRSRSPPRFTLLTNTESTTAGHKAEEDEDDDDDSHGFTTAVVSDNNDNNTNGDNHNLSLQERQLQRLEDTIREAAFRELQLMNKAKQLREKRAKMTAKYHAMVAQLRQQTGRHNVVPTTKLPPLMMPSASSSSSSTTAARRVSLDDEQQRQRRR</sequence>
<feature type="compositionally biased region" description="Basic and acidic residues" evidence="1">
    <location>
        <begin position="231"/>
        <end position="243"/>
    </location>
</feature>